<evidence type="ECO:0000313" key="2">
    <source>
        <dbReference type="EMBL" id="QGN66693.1"/>
    </source>
</evidence>
<dbReference type="EMBL" id="MK527108">
    <property type="protein sequence ID" value="QGN66693.1"/>
    <property type="molecule type" value="Genomic_DNA"/>
</dbReference>
<geneLocation type="mitochondrion" evidence="2"/>
<keyword evidence="1" id="KW-0812">Transmembrane</keyword>
<dbReference type="AlphaFoldDB" id="A0A650AF87"/>
<gene>
    <name evidence="2" type="primary">orf107</name>
</gene>
<protein>
    <submittedName>
        <fullName evidence="2">Uncharacterized protein</fullName>
    </submittedName>
</protein>
<name>A0A650AF87_9PEZI</name>
<accession>A0A650AF87</accession>
<organism evidence="2">
    <name type="scientific">Morchella importuna</name>
    <dbReference type="NCBI Taxonomy" id="1174673"/>
    <lineage>
        <taxon>Eukaryota</taxon>
        <taxon>Fungi</taxon>
        <taxon>Dikarya</taxon>
        <taxon>Ascomycota</taxon>
        <taxon>Pezizomycotina</taxon>
        <taxon>Pezizomycetes</taxon>
        <taxon>Pezizales</taxon>
        <taxon>Morchellaceae</taxon>
        <taxon>Morchella</taxon>
    </lineage>
</organism>
<dbReference type="RefSeq" id="YP_009722291.1">
    <property type="nucleotide sequence ID" value="NC_045397.1"/>
</dbReference>
<feature type="transmembrane region" description="Helical" evidence="1">
    <location>
        <begin position="15"/>
        <end position="33"/>
    </location>
</feature>
<evidence type="ECO:0000256" key="1">
    <source>
        <dbReference type="SAM" id="Phobius"/>
    </source>
</evidence>
<keyword evidence="2" id="KW-0496">Mitochondrion</keyword>
<proteinExistence type="predicted"/>
<dbReference type="GeneID" id="42906132"/>
<sequence length="107" mass="12177">MYAKFVPHPTPPHPTPLGAVQTFFFYFDFLFLFHHLRYMIACAGFSETWLVQYRPSKAGVGRGCSHAYFFLLVKKKWPLKVPQSVPPPRLRRSRGDALGSACMLASS</sequence>
<keyword evidence="1" id="KW-1133">Transmembrane helix</keyword>
<reference evidence="2" key="1">
    <citation type="submission" date="2019-02" db="EMBL/GenBank/DDBJ databases">
        <title>The largest mitochondrial genome of Morchella importuna (272.2 kb) among fungi reservoir of numerous mitochondrial ORFs, repeatitive sequences and nuclear genome horizontal transfer.</title>
        <authorList>
            <person name="Liu W."/>
            <person name="Bian Y."/>
        </authorList>
    </citation>
    <scope>NUCLEOTIDE SEQUENCE</scope>
</reference>
<keyword evidence="1" id="KW-0472">Membrane</keyword>